<accession>A0ABY0V7K1</accession>
<evidence type="ECO:0000256" key="5">
    <source>
        <dbReference type="ARBA" id="ARBA00022989"/>
    </source>
</evidence>
<organism evidence="9 10">
    <name type="scientific">Schaalia radingae</name>
    <dbReference type="NCBI Taxonomy" id="131110"/>
    <lineage>
        <taxon>Bacteria</taxon>
        <taxon>Bacillati</taxon>
        <taxon>Actinomycetota</taxon>
        <taxon>Actinomycetes</taxon>
        <taxon>Actinomycetales</taxon>
        <taxon>Actinomycetaceae</taxon>
        <taxon>Schaalia</taxon>
    </lineage>
</organism>
<feature type="transmembrane region" description="Helical" evidence="7">
    <location>
        <begin position="154"/>
        <end position="178"/>
    </location>
</feature>
<keyword evidence="3" id="KW-1003">Cell membrane</keyword>
<evidence type="ECO:0000256" key="1">
    <source>
        <dbReference type="ARBA" id="ARBA00004651"/>
    </source>
</evidence>
<protein>
    <submittedName>
        <fullName evidence="9">Carbohydrate ABC transporter membrane protein 1, CUT1 family</fullName>
    </submittedName>
</protein>
<feature type="transmembrane region" description="Helical" evidence="7">
    <location>
        <begin position="256"/>
        <end position="276"/>
    </location>
</feature>
<feature type="transmembrane region" description="Helical" evidence="7">
    <location>
        <begin position="106"/>
        <end position="126"/>
    </location>
</feature>
<dbReference type="Pfam" id="PF00528">
    <property type="entry name" value="BPD_transp_1"/>
    <property type="match status" value="1"/>
</dbReference>
<feature type="domain" description="ABC transmembrane type-1" evidence="8">
    <location>
        <begin position="65"/>
        <end position="277"/>
    </location>
</feature>
<evidence type="ECO:0000256" key="3">
    <source>
        <dbReference type="ARBA" id="ARBA00022475"/>
    </source>
</evidence>
<evidence type="ECO:0000256" key="6">
    <source>
        <dbReference type="ARBA" id="ARBA00023136"/>
    </source>
</evidence>
<reference evidence="9 10" key="1">
    <citation type="submission" date="2016-10" db="EMBL/GenBank/DDBJ databases">
        <authorList>
            <person name="Varghese N."/>
            <person name="Submissions S."/>
        </authorList>
    </citation>
    <scope>NUCLEOTIDE SEQUENCE [LARGE SCALE GENOMIC DNA]</scope>
    <source>
        <strain evidence="9 10">DSM 9169</strain>
    </source>
</reference>
<dbReference type="InterPro" id="IPR035906">
    <property type="entry name" value="MetI-like_sf"/>
</dbReference>
<dbReference type="CDD" id="cd06261">
    <property type="entry name" value="TM_PBP2"/>
    <property type="match status" value="1"/>
</dbReference>
<dbReference type="InterPro" id="IPR051393">
    <property type="entry name" value="ABC_transporter_permease"/>
</dbReference>
<dbReference type="PROSITE" id="PS50928">
    <property type="entry name" value="ABC_TM1"/>
    <property type="match status" value="1"/>
</dbReference>
<gene>
    <name evidence="9" type="ORF">SAMN04489714_1146</name>
</gene>
<evidence type="ECO:0000313" key="10">
    <source>
        <dbReference type="Proteomes" id="UP000198976"/>
    </source>
</evidence>
<sequence length="290" mass="31890">MGSNRLGRTVTGYALLVPSLIGVLVFLLAPIGIVIWLSFQRWDLIAPRQFVGFDNWVSVLTGPDLVNSLIVTALLVLLVIPIQTLLGLLMAALMVKGLPGSGVFRVIYVIPWVCAPLALGIVWKWIFAPTGGALNALIGARVEWLTDPTLALPAVAFVSIWSQVGYVALFFMAGLAAIPEDIIEAARVDGASDTRIFWSIKVPLIRPTMFFVLVTSTISVFQMFDQIFALTEGGPAKRTEVLSYRIYNLAFTNFDLGRASVTALVLFVILVAITLIQNRYFSRRMTYEYS</sequence>
<dbReference type="Proteomes" id="UP000198976">
    <property type="component" value="Chromosome I"/>
</dbReference>
<dbReference type="PANTHER" id="PTHR30193">
    <property type="entry name" value="ABC TRANSPORTER PERMEASE PROTEIN"/>
    <property type="match status" value="1"/>
</dbReference>
<name>A0ABY0V7K1_9ACTO</name>
<dbReference type="EMBL" id="LT629792">
    <property type="protein sequence ID" value="SDT94826.1"/>
    <property type="molecule type" value="Genomic_DNA"/>
</dbReference>
<dbReference type="PANTHER" id="PTHR30193:SF37">
    <property type="entry name" value="INNER MEMBRANE ABC TRANSPORTER PERMEASE PROTEIN YCJO"/>
    <property type="match status" value="1"/>
</dbReference>
<comment type="subcellular location">
    <subcellularLocation>
        <location evidence="1 7">Cell membrane</location>
        <topology evidence="1 7">Multi-pass membrane protein</topology>
    </subcellularLocation>
</comment>
<dbReference type="RefSeq" id="WP_058236729.1">
    <property type="nucleotide sequence ID" value="NZ_LT629792.1"/>
</dbReference>
<comment type="similarity">
    <text evidence="7">Belongs to the binding-protein-dependent transport system permease family.</text>
</comment>
<evidence type="ECO:0000256" key="4">
    <source>
        <dbReference type="ARBA" id="ARBA00022692"/>
    </source>
</evidence>
<feature type="transmembrane region" description="Helical" evidence="7">
    <location>
        <begin position="204"/>
        <end position="224"/>
    </location>
</feature>
<dbReference type="InterPro" id="IPR000515">
    <property type="entry name" value="MetI-like"/>
</dbReference>
<evidence type="ECO:0000256" key="2">
    <source>
        <dbReference type="ARBA" id="ARBA00022448"/>
    </source>
</evidence>
<keyword evidence="5 7" id="KW-1133">Transmembrane helix</keyword>
<keyword evidence="4 7" id="KW-0812">Transmembrane</keyword>
<feature type="transmembrane region" description="Helical" evidence="7">
    <location>
        <begin position="69"/>
        <end position="94"/>
    </location>
</feature>
<feature type="transmembrane region" description="Helical" evidence="7">
    <location>
        <begin position="12"/>
        <end position="39"/>
    </location>
</feature>
<keyword evidence="2 7" id="KW-0813">Transport</keyword>
<dbReference type="Gene3D" id="1.10.3720.10">
    <property type="entry name" value="MetI-like"/>
    <property type="match status" value="1"/>
</dbReference>
<evidence type="ECO:0000256" key="7">
    <source>
        <dbReference type="RuleBase" id="RU363032"/>
    </source>
</evidence>
<dbReference type="SUPFAM" id="SSF161098">
    <property type="entry name" value="MetI-like"/>
    <property type="match status" value="1"/>
</dbReference>
<evidence type="ECO:0000259" key="8">
    <source>
        <dbReference type="PROSITE" id="PS50928"/>
    </source>
</evidence>
<keyword evidence="6 7" id="KW-0472">Membrane</keyword>
<proteinExistence type="inferred from homology"/>
<keyword evidence="10" id="KW-1185">Reference proteome</keyword>
<evidence type="ECO:0000313" key="9">
    <source>
        <dbReference type="EMBL" id="SDT94826.1"/>
    </source>
</evidence>